<sequence>MNMTEELNAVGKYVLDNPEMKQIAISCNSKHLSVPESPETLVKVETEISLEDGECANENIGTLQSNVESKSEYLPNVKMEELSESEVYRKVQPEGLVTKSCGSLHTQDKCFVVDFQSTNNYHNDIIKAWLLTPLALQEPGCEVDMEDFTDSLLHLAEDKMYLYGLYERPGRATLTETRRVNRKRRINGDNICTSASSRSNNTHFTGASSSCGSVSFSFVNWALDPQKDPLYSEKSQPPTIAMQTVLSPEEKYVFSRYALSNGKLRKECADPYQFFTIRLQELRHRVEQEFASNTNKEN</sequence>
<reference evidence="1" key="1">
    <citation type="journal article" date="2012" name="Proc. Natl. Acad. Sci. U.S.A.">
        <title>Antigenic diversity is generated by distinct evolutionary mechanisms in African trypanosome species.</title>
        <authorList>
            <person name="Jackson A.P."/>
            <person name="Berry A."/>
            <person name="Aslett M."/>
            <person name="Allison H.C."/>
            <person name="Burton P."/>
            <person name="Vavrova-Anderson J."/>
            <person name="Brown R."/>
            <person name="Browne H."/>
            <person name="Corton N."/>
            <person name="Hauser H."/>
            <person name="Gamble J."/>
            <person name="Gilderthorp R."/>
            <person name="Marcello L."/>
            <person name="McQuillan J."/>
            <person name="Otto T.D."/>
            <person name="Quail M.A."/>
            <person name="Sanders M.J."/>
            <person name="van Tonder A."/>
            <person name="Ginger M.L."/>
            <person name="Field M.C."/>
            <person name="Barry J.D."/>
            <person name="Hertz-Fowler C."/>
            <person name="Berriman M."/>
        </authorList>
    </citation>
    <scope>NUCLEOTIDE SEQUENCE</scope>
    <source>
        <strain evidence="1">Y486</strain>
    </source>
</reference>
<dbReference type="AlphaFoldDB" id="G0TSB0"/>
<dbReference type="EMBL" id="HE573019">
    <property type="protein sequence ID" value="CCC46836.1"/>
    <property type="molecule type" value="Genomic_DNA"/>
</dbReference>
<accession>G0TSB0</accession>
<organism evidence="1">
    <name type="scientific">Trypanosoma vivax (strain Y486)</name>
    <dbReference type="NCBI Taxonomy" id="1055687"/>
    <lineage>
        <taxon>Eukaryota</taxon>
        <taxon>Discoba</taxon>
        <taxon>Euglenozoa</taxon>
        <taxon>Kinetoplastea</taxon>
        <taxon>Metakinetoplastina</taxon>
        <taxon>Trypanosomatida</taxon>
        <taxon>Trypanosomatidae</taxon>
        <taxon>Trypanosoma</taxon>
        <taxon>Duttonella</taxon>
    </lineage>
</organism>
<dbReference type="VEuPathDB" id="TriTrypDB:TvY486_0300300"/>
<proteinExistence type="predicted"/>
<gene>
    <name evidence="1" type="ORF">TVY486_0300300</name>
</gene>
<protein>
    <submittedName>
        <fullName evidence="1">Uncharacterized protein</fullName>
    </submittedName>
</protein>
<evidence type="ECO:0000313" key="1">
    <source>
        <dbReference type="EMBL" id="CCC46836.1"/>
    </source>
</evidence>
<name>G0TSB0_TRYVY</name>